<keyword evidence="5" id="KW-0539">Nucleus</keyword>
<evidence type="ECO:0000313" key="6">
    <source>
        <dbReference type="EMBL" id="KAA8492556.1"/>
    </source>
</evidence>
<dbReference type="GO" id="GO:0016070">
    <property type="term" value="P:RNA metabolic process"/>
    <property type="evidence" value="ECO:0007669"/>
    <property type="project" value="UniProtKB-ARBA"/>
</dbReference>
<dbReference type="Proteomes" id="UP000324585">
    <property type="component" value="Unassembled WGS sequence"/>
</dbReference>
<comment type="caution">
    <text evidence="6">The sequence shown here is derived from an EMBL/GenBank/DDBJ whole genome shotgun (WGS) entry which is preliminary data.</text>
</comment>
<dbReference type="GO" id="GO:0048188">
    <property type="term" value="C:Set1C/COMPASS complex"/>
    <property type="evidence" value="ECO:0007669"/>
    <property type="project" value="TreeGrafter"/>
</dbReference>
<dbReference type="InterPro" id="IPR015943">
    <property type="entry name" value="WD40/YVTN_repeat-like_dom_sf"/>
</dbReference>
<dbReference type="PANTHER" id="PTHR19861:SF0">
    <property type="entry name" value="WD REPEAT-CONTAINING PROTEIN 82"/>
    <property type="match status" value="1"/>
</dbReference>
<reference evidence="7" key="1">
    <citation type="journal article" date="2019" name="Nat. Commun.">
        <title>Expansion of phycobilisome linker gene families in mesophilic red algae.</title>
        <authorList>
            <person name="Lee J."/>
            <person name="Kim D."/>
            <person name="Bhattacharya D."/>
            <person name="Yoon H.S."/>
        </authorList>
    </citation>
    <scope>NUCLEOTIDE SEQUENCE [LARGE SCALE GENOMIC DNA]</scope>
    <source>
        <strain evidence="7">CCMP 1328</strain>
    </source>
</reference>
<dbReference type="Gene3D" id="2.130.10.10">
    <property type="entry name" value="YVTN repeat-like/Quinoprotein amine dehydrogenase"/>
    <property type="match status" value="2"/>
</dbReference>
<evidence type="ECO:0000256" key="2">
    <source>
        <dbReference type="ARBA" id="ARBA00005616"/>
    </source>
</evidence>
<comment type="subcellular location">
    <subcellularLocation>
        <location evidence="1">Nucleus</location>
    </subcellularLocation>
</comment>
<name>A0A5J4YM97_PORPP</name>
<evidence type="ECO:0000256" key="4">
    <source>
        <dbReference type="ARBA" id="ARBA00022737"/>
    </source>
</evidence>
<dbReference type="GO" id="GO:0003682">
    <property type="term" value="F:chromatin binding"/>
    <property type="evidence" value="ECO:0007669"/>
    <property type="project" value="TreeGrafter"/>
</dbReference>
<accession>A0A5J4YM97</accession>
<dbReference type="InterPro" id="IPR036322">
    <property type="entry name" value="WD40_repeat_dom_sf"/>
</dbReference>
<evidence type="ECO:0000256" key="5">
    <source>
        <dbReference type="ARBA" id="ARBA00023242"/>
    </source>
</evidence>
<keyword evidence="3" id="KW-0853">WD repeat</keyword>
<dbReference type="InterPro" id="IPR001680">
    <property type="entry name" value="WD40_rpt"/>
</dbReference>
<dbReference type="OrthoDB" id="27537at2759"/>
<sequence>MGPNGPLENTWTVGSVASLKLASVQRAHNDDVVALAVSSDGTRAASVDATGRLDVTDLQTGVSQSSGGSSADRAFMQWAATLGASAICFTHDRQYVLAGGRDGVTRLLHVERGATSREWENSAARAALQRTSYFLRDEIGGPGHGITQLSMGTRDDSFLACDAGGVLGIFDLRTPGRAQMQMDGECSRVEAAFTPEGSVLGVLRGTDANDVYRRMYGTGTVNELLVYDIRRADLAQAGPVSTVAIDAHDASNLRFSASGVLMLLLHDYADPLAQPSELVVYDALDFAVLSRIPISSNHGMNAHNQHTGAAPTRFTCAEFSPECRFAAAGSSNGMLQMFEIEDALQSQTQPRLILSAKKHPLPIRALKFSPWYPVLVTACQNIGIWTPDPSHKPTPQSSNGIFAQVEPEYKSNNLYAGLDGFA</sequence>
<gene>
    <name evidence="6" type="ORF">FVE85_8063</name>
</gene>
<dbReference type="SMART" id="SM00320">
    <property type="entry name" value="WD40"/>
    <property type="match status" value="5"/>
</dbReference>
<keyword evidence="7" id="KW-1185">Reference proteome</keyword>
<proteinExistence type="inferred from homology"/>
<evidence type="ECO:0000256" key="3">
    <source>
        <dbReference type="ARBA" id="ARBA00022574"/>
    </source>
</evidence>
<dbReference type="InterPro" id="IPR037867">
    <property type="entry name" value="Swd2/WDR82"/>
</dbReference>
<dbReference type="PANTHER" id="PTHR19861">
    <property type="entry name" value="WD40 REPEAT PROTEIN SWD2"/>
    <property type="match status" value="1"/>
</dbReference>
<protein>
    <submittedName>
        <fullName evidence="6">WD repeat-containing protein 82</fullName>
    </submittedName>
</protein>
<keyword evidence="4" id="KW-0677">Repeat</keyword>
<comment type="similarity">
    <text evidence="2">Belongs to the WD repeat SWD2 family.</text>
</comment>
<dbReference type="EMBL" id="VRMN01000009">
    <property type="protein sequence ID" value="KAA8492556.1"/>
    <property type="molecule type" value="Genomic_DNA"/>
</dbReference>
<evidence type="ECO:0000313" key="7">
    <source>
        <dbReference type="Proteomes" id="UP000324585"/>
    </source>
</evidence>
<dbReference type="AlphaFoldDB" id="A0A5J4YM97"/>
<organism evidence="6 7">
    <name type="scientific">Porphyridium purpureum</name>
    <name type="common">Red alga</name>
    <name type="synonym">Porphyridium cruentum</name>
    <dbReference type="NCBI Taxonomy" id="35688"/>
    <lineage>
        <taxon>Eukaryota</taxon>
        <taxon>Rhodophyta</taxon>
        <taxon>Bangiophyceae</taxon>
        <taxon>Porphyridiales</taxon>
        <taxon>Porphyridiaceae</taxon>
        <taxon>Porphyridium</taxon>
    </lineage>
</organism>
<evidence type="ECO:0000256" key="1">
    <source>
        <dbReference type="ARBA" id="ARBA00004123"/>
    </source>
</evidence>
<dbReference type="SUPFAM" id="SSF50978">
    <property type="entry name" value="WD40 repeat-like"/>
    <property type="match status" value="1"/>
</dbReference>